<protein>
    <recommendedName>
        <fullName evidence="5">UPF0182 protein FB460_1456</fullName>
    </recommendedName>
</protein>
<gene>
    <name evidence="8" type="ORF">FB460_1456</name>
</gene>
<comment type="similarity">
    <text evidence="5">Belongs to the UPF0182 family.</text>
</comment>
<dbReference type="EMBL" id="VFOR01000002">
    <property type="protein sequence ID" value="TQL57621.1"/>
    <property type="molecule type" value="Genomic_DNA"/>
</dbReference>
<evidence type="ECO:0000256" key="4">
    <source>
        <dbReference type="ARBA" id="ARBA00023136"/>
    </source>
</evidence>
<feature type="transmembrane region" description="Helical" evidence="5">
    <location>
        <begin position="280"/>
        <end position="301"/>
    </location>
</feature>
<dbReference type="HAMAP" id="MF_01600">
    <property type="entry name" value="UPF0182"/>
    <property type="match status" value="1"/>
</dbReference>
<feature type="region of interest" description="Disordered" evidence="7">
    <location>
        <begin position="871"/>
        <end position="905"/>
    </location>
</feature>
<dbReference type="GO" id="GO:0005576">
    <property type="term" value="C:extracellular region"/>
    <property type="evidence" value="ECO:0007669"/>
    <property type="project" value="TreeGrafter"/>
</dbReference>
<dbReference type="Pfam" id="PF03699">
    <property type="entry name" value="UPF0182"/>
    <property type="match status" value="1"/>
</dbReference>
<dbReference type="AlphaFoldDB" id="A0A542ZBF4"/>
<organism evidence="8 9">
    <name type="scientific">Propioniferax innocua</name>
    <dbReference type="NCBI Taxonomy" id="1753"/>
    <lineage>
        <taxon>Bacteria</taxon>
        <taxon>Bacillati</taxon>
        <taxon>Actinomycetota</taxon>
        <taxon>Actinomycetes</taxon>
        <taxon>Propionibacteriales</taxon>
        <taxon>Propionibacteriaceae</taxon>
        <taxon>Propioniferax</taxon>
    </lineage>
</organism>
<evidence type="ECO:0000256" key="1">
    <source>
        <dbReference type="ARBA" id="ARBA00022475"/>
    </source>
</evidence>
<proteinExistence type="inferred from homology"/>
<sequence length="952" mass="104851">MTDVNASSRSANRSRNALLPTVGILFGIFVVFVLFSTVYTDYLWFRSMEFDHVFTTLLWTRIGLFVAFGLILAAVTTGNAWVAWRLRPRTISFGHPALDRYAESLRSRVTPLFVGIAAVMGLFGGMAAVGSAQLFLAWRNGEAFGTTDPRFGLDIGFFVFDYPWWRFIIGFGIAALVISTIISVLIHYVLGGLRVRRENDGRRSTRGANAHVSILLALTMVLLSVSAWFDRYGRAVTTNDLLTGIRYTDENATLVASLIIAVIGILCAALFVANVAVRRWTIPVVAVVLMMLSNFVLGVLYPSIVQAAVVRPNEPDLERPFIEQHIKATRSAYGVADVEIDDYKAETDASAGQLRADAEALPGLRLMDPSVIGATFDQLQQVRGYYSFPEVLDVDRYQIDGEETDSVVAVRELNQENLPNQSWNNVRTVFTHGYGLVASYGNRSSSGEPEWISKDLPPVGELGEFEPRIYFGEGHTEYSIVGRAEGEAPVELDTPGGGPDGGPSRNIYDGKGGVPIGNWFVRLMYAVRLADYNIVLSERVNPESKIIYDRTPQQRVQAAAPWLQVDSNAYPTVADGRIVWVVDGYTTSNHYPNSERVSMQEATADADTKLDPELAQTDQINYIRNSVKATVDAYDGTVKLYAWDEEDPVLKTWEKVFPGSVTPREEIPEQLLEHLRYPEDLFKVQREILGSYHVTEPHEWLANNDLWEIPKDASGKTEAKQPPYYLQVRWPDEKGATFSQTATFVPRERQNLAAFMSVNADATSKDYGRIRILRMNDATQIDGPQQTFNAMVTNPAVAAELRPFQDSDSARITHGNLLTLPVGGGLLYAMPVYTKRAGTGGGAYPALTFVIVRFGQQVGIGKTLDAALDEAFGGDSGAETGEEGTTEPPPDTESKPGDPGDGAQLSAEVIRALKDADKAFGEADEALKKGDLAEYQKKIEEAREALERAQAG</sequence>
<feature type="transmembrane region" description="Helical" evidence="5">
    <location>
        <begin position="252"/>
        <end position="273"/>
    </location>
</feature>
<accession>A0A542ZBF4</accession>
<comment type="subcellular location">
    <subcellularLocation>
        <location evidence="5">Cell membrane</location>
        <topology evidence="5">Multi-pass membrane protein</topology>
    </subcellularLocation>
</comment>
<keyword evidence="3 5" id="KW-1133">Transmembrane helix</keyword>
<reference evidence="8 9" key="1">
    <citation type="submission" date="2019-06" db="EMBL/GenBank/DDBJ databases">
        <title>Sequencing the genomes of 1000 actinobacteria strains.</title>
        <authorList>
            <person name="Klenk H.-P."/>
        </authorList>
    </citation>
    <scope>NUCLEOTIDE SEQUENCE [LARGE SCALE GENOMIC DNA]</scope>
    <source>
        <strain evidence="8 9">DSM 8251</strain>
    </source>
</reference>
<feature type="transmembrane region" description="Helical" evidence="5">
    <location>
        <begin position="112"/>
        <end position="138"/>
    </location>
</feature>
<feature type="transmembrane region" description="Helical" evidence="5">
    <location>
        <begin position="17"/>
        <end position="38"/>
    </location>
</feature>
<evidence type="ECO:0000256" key="5">
    <source>
        <dbReference type="HAMAP-Rule" id="MF_01600"/>
    </source>
</evidence>
<keyword evidence="6" id="KW-0175">Coiled coil</keyword>
<dbReference type="InterPro" id="IPR005372">
    <property type="entry name" value="UPF0182"/>
</dbReference>
<dbReference type="GO" id="GO:0005886">
    <property type="term" value="C:plasma membrane"/>
    <property type="evidence" value="ECO:0007669"/>
    <property type="project" value="UniProtKB-SubCell"/>
</dbReference>
<evidence type="ECO:0000256" key="7">
    <source>
        <dbReference type="SAM" id="MobiDB-lite"/>
    </source>
</evidence>
<comment type="caution">
    <text evidence="8">The sequence shown here is derived from an EMBL/GenBank/DDBJ whole genome shotgun (WGS) entry which is preliminary data.</text>
</comment>
<dbReference type="Proteomes" id="UP000316196">
    <property type="component" value="Unassembled WGS sequence"/>
</dbReference>
<evidence type="ECO:0000256" key="2">
    <source>
        <dbReference type="ARBA" id="ARBA00022692"/>
    </source>
</evidence>
<dbReference type="PANTHER" id="PTHR39344">
    <property type="entry name" value="UPF0182 PROTEIN SLL1060"/>
    <property type="match status" value="1"/>
</dbReference>
<feature type="transmembrane region" description="Helical" evidence="5">
    <location>
        <begin position="164"/>
        <end position="190"/>
    </location>
</feature>
<feature type="coiled-coil region" evidence="6">
    <location>
        <begin position="925"/>
        <end position="952"/>
    </location>
</feature>
<dbReference type="RefSeq" id="WP_246044317.1">
    <property type="nucleotide sequence ID" value="NZ_BAAAMD010000003.1"/>
</dbReference>
<keyword evidence="4 5" id="KW-0472">Membrane</keyword>
<evidence type="ECO:0000256" key="3">
    <source>
        <dbReference type="ARBA" id="ARBA00022989"/>
    </source>
</evidence>
<evidence type="ECO:0000313" key="8">
    <source>
        <dbReference type="EMBL" id="TQL57621.1"/>
    </source>
</evidence>
<feature type="transmembrane region" description="Helical" evidence="5">
    <location>
        <begin position="58"/>
        <end position="82"/>
    </location>
</feature>
<evidence type="ECO:0000256" key="6">
    <source>
        <dbReference type="SAM" id="Coils"/>
    </source>
</evidence>
<feature type="transmembrane region" description="Helical" evidence="5">
    <location>
        <begin position="210"/>
        <end position="229"/>
    </location>
</feature>
<dbReference type="PANTHER" id="PTHR39344:SF1">
    <property type="entry name" value="UPF0182 PROTEIN SLL1060"/>
    <property type="match status" value="1"/>
</dbReference>
<name>A0A542ZBF4_9ACTN</name>
<keyword evidence="2 5" id="KW-0812">Transmembrane</keyword>
<keyword evidence="1 5" id="KW-1003">Cell membrane</keyword>
<evidence type="ECO:0000313" key="9">
    <source>
        <dbReference type="Proteomes" id="UP000316196"/>
    </source>
</evidence>
<keyword evidence="9" id="KW-1185">Reference proteome</keyword>